<keyword evidence="2" id="KW-1185">Reference proteome</keyword>
<sequence>MTVPGKQRECLNCGMQHRLTPGSILDRCHEQFCSKCDASLWELSDGSTVTVDIAHNKETVAEALAKCNLALEDAWQGSYASELRIIVGGGLIRDAVLAELYFRHQSGVVRGYREENRGAILVTIRDLPGHGAF</sequence>
<accession>A0A0S2KBG3</accession>
<evidence type="ECO:0000313" key="1">
    <source>
        <dbReference type="EMBL" id="ALO45626.1"/>
    </source>
</evidence>
<dbReference type="OrthoDB" id="7063056at2"/>
<proteinExistence type="predicted"/>
<dbReference type="AlphaFoldDB" id="A0A0S2KBG3"/>
<organism evidence="1 2">
    <name type="scientific">Pseudohongiella spirulinae</name>
    <dbReference type="NCBI Taxonomy" id="1249552"/>
    <lineage>
        <taxon>Bacteria</taxon>
        <taxon>Pseudomonadati</taxon>
        <taxon>Pseudomonadota</taxon>
        <taxon>Gammaproteobacteria</taxon>
        <taxon>Pseudomonadales</taxon>
        <taxon>Pseudohongiellaceae</taxon>
        <taxon>Pseudohongiella</taxon>
    </lineage>
</organism>
<dbReference type="KEGG" id="pspi:PS2015_956"/>
<gene>
    <name evidence="1" type="ORF">PS2015_956</name>
</gene>
<dbReference type="STRING" id="1249552.PS2015_956"/>
<name>A0A0S2KBG3_9GAMM</name>
<dbReference type="RefSeq" id="WP_156412656.1">
    <property type="nucleotide sequence ID" value="NZ_CP013189.1"/>
</dbReference>
<reference evidence="1 2" key="1">
    <citation type="submission" date="2015-11" db="EMBL/GenBank/DDBJ databases">
        <authorList>
            <person name="Zhang Y."/>
            <person name="Guo Z."/>
        </authorList>
    </citation>
    <scope>NUCLEOTIDE SEQUENCE [LARGE SCALE GENOMIC DNA]</scope>
    <source>
        <strain evidence="1 2">KCTC 32221</strain>
    </source>
</reference>
<dbReference type="Proteomes" id="UP000065641">
    <property type="component" value="Chromosome"/>
</dbReference>
<protein>
    <submittedName>
        <fullName evidence="1">Uncharacterized protein</fullName>
    </submittedName>
</protein>
<dbReference type="EMBL" id="CP013189">
    <property type="protein sequence ID" value="ALO45626.1"/>
    <property type="molecule type" value="Genomic_DNA"/>
</dbReference>
<evidence type="ECO:0000313" key="2">
    <source>
        <dbReference type="Proteomes" id="UP000065641"/>
    </source>
</evidence>